<gene>
    <name evidence="3" type="ORF">NESM_000744000</name>
</gene>
<dbReference type="AlphaFoldDB" id="A0AAW0EWG1"/>
<dbReference type="GO" id="GO:0016192">
    <property type="term" value="P:vesicle-mediated transport"/>
    <property type="evidence" value="ECO:0007669"/>
    <property type="project" value="InterPro"/>
</dbReference>
<dbReference type="InterPro" id="IPR043987">
    <property type="entry name" value="CCZ1/INTU/HSP4_longin_1"/>
</dbReference>
<sequence length="498" mass="54277">MPLSTSLEVRAPLVSLAVYCPLLCEDREERAADNILFYHPVDTPLSAKMDQVGFSIAISSLAPRLGVLHSRQHTVRKQRSSVCLMSPVEDLWVAAHVRGGNDAALTTHHLLRLSCALFGLLYGTSTLLRLTQPHSRRRSDSGDEERTRSDPAAEARVALQSLFTKCAMFISGVLLAQRTARDGAAGQVEPPAAAMSAQEWAGSLSPAASLGLPLRLVSDHDLPSLQLGRLEDAVQRALWRRASRRAAAPSLDGGAAHYVVVSLPTLDVLLVDSRLSRTVVQTLRYYLVVYAPIACTSFQCHLPVAGRCEVAVWVEGSVVVVLVERCSDAAARVPGCPSASSLMEHASRVGAEVRQLLARPAAGAVTPEAKDAYWLSTRDVRTHQLHYMPTPRPSTTTTPASLAVHWRLRGTVLEGMPPPRQMAAGFVNHVRTLVFSMRLSLPASPSTTVVECWLPWNSFWVYLRLVGPTVSVLAWQQHASLNLPQLLHDARRLLLMAP</sequence>
<organism evidence="3 4">
    <name type="scientific">Novymonas esmeraldas</name>
    <dbReference type="NCBI Taxonomy" id="1808958"/>
    <lineage>
        <taxon>Eukaryota</taxon>
        <taxon>Discoba</taxon>
        <taxon>Euglenozoa</taxon>
        <taxon>Kinetoplastea</taxon>
        <taxon>Metakinetoplastina</taxon>
        <taxon>Trypanosomatida</taxon>
        <taxon>Trypanosomatidae</taxon>
        <taxon>Novymonas</taxon>
    </lineage>
</organism>
<accession>A0AAW0EWG1</accession>
<dbReference type="Pfam" id="PF19031">
    <property type="entry name" value="Intu_longin_1"/>
    <property type="match status" value="1"/>
</dbReference>
<reference evidence="3 4" key="1">
    <citation type="journal article" date="2021" name="MBio">
        <title>A New Model Trypanosomatid, Novymonas esmeraldas: Genomic Perception of Its 'Candidatus Pandoraea novymonadis' Endosymbiont.</title>
        <authorList>
            <person name="Zakharova A."/>
            <person name="Saura A."/>
            <person name="Butenko A."/>
            <person name="Podesvova L."/>
            <person name="Warmusova S."/>
            <person name="Kostygov A.Y."/>
            <person name="Nenarokova A."/>
            <person name="Lukes J."/>
            <person name="Opperdoes F.R."/>
            <person name="Yurchenko V."/>
        </authorList>
    </citation>
    <scope>NUCLEOTIDE SEQUENCE [LARGE SCALE GENOMIC DNA]</scope>
    <source>
        <strain evidence="3 4">E262AT.01</strain>
    </source>
</reference>
<evidence type="ECO:0000313" key="4">
    <source>
        <dbReference type="Proteomes" id="UP001430356"/>
    </source>
</evidence>
<feature type="region of interest" description="Disordered" evidence="1">
    <location>
        <begin position="132"/>
        <end position="152"/>
    </location>
</feature>
<proteinExistence type="predicted"/>
<evidence type="ECO:0000259" key="2">
    <source>
        <dbReference type="Pfam" id="PF19031"/>
    </source>
</evidence>
<evidence type="ECO:0000256" key="1">
    <source>
        <dbReference type="SAM" id="MobiDB-lite"/>
    </source>
</evidence>
<name>A0AAW0EWG1_9TRYP</name>
<dbReference type="EMBL" id="JAECZO010000124">
    <property type="protein sequence ID" value="KAK7197896.1"/>
    <property type="molecule type" value="Genomic_DNA"/>
</dbReference>
<feature type="compositionally biased region" description="Basic and acidic residues" evidence="1">
    <location>
        <begin position="138"/>
        <end position="152"/>
    </location>
</feature>
<dbReference type="Proteomes" id="UP001430356">
    <property type="component" value="Unassembled WGS sequence"/>
</dbReference>
<feature type="domain" description="CCZ1/INTU/HSP4 first Longin" evidence="2">
    <location>
        <begin position="15"/>
        <end position="121"/>
    </location>
</feature>
<protein>
    <recommendedName>
        <fullName evidence="2">CCZ1/INTU/HSP4 first Longin domain-containing protein</fullName>
    </recommendedName>
</protein>
<evidence type="ECO:0000313" key="3">
    <source>
        <dbReference type="EMBL" id="KAK7197896.1"/>
    </source>
</evidence>
<keyword evidence="4" id="KW-1185">Reference proteome</keyword>
<comment type="caution">
    <text evidence="3">The sequence shown here is derived from an EMBL/GenBank/DDBJ whole genome shotgun (WGS) entry which is preliminary data.</text>
</comment>